<protein>
    <recommendedName>
        <fullName evidence="5">EGF-like domain-containing protein</fullName>
    </recommendedName>
</protein>
<dbReference type="PANTHER" id="PTHR33881:SF17">
    <property type="entry name" value="EGF-LIKE DOMAIN-CONTAINING PROTEIN"/>
    <property type="match status" value="1"/>
</dbReference>
<dbReference type="PROSITE" id="PS50026">
    <property type="entry name" value="EGF_3"/>
    <property type="match status" value="1"/>
</dbReference>
<feature type="chain" id="PRO_5025489566" description="EGF-like domain-containing protein" evidence="4">
    <location>
        <begin position="31"/>
        <end position="317"/>
    </location>
</feature>
<proteinExistence type="predicted"/>
<gene>
    <name evidence="6" type="ORF">DS421_19g637750</name>
</gene>
<feature type="signal peptide" evidence="4">
    <location>
        <begin position="1"/>
        <end position="30"/>
    </location>
</feature>
<evidence type="ECO:0000256" key="3">
    <source>
        <dbReference type="SAM" id="MobiDB-lite"/>
    </source>
</evidence>
<dbReference type="SMART" id="SM00181">
    <property type="entry name" value="EGF"/>
    <property type="match status" value="2"/>
</dbReference>
<dbReference type="Proteomes" id="UP000464620">
    <property type="component" value="Chromosome B09"/>
</dbReference>
<evidence type="ECO:0000259" key="5">
    <source>
        <dbReference type="PROSITE" id="PS50026"/>
    </source>
</evidence>
<dbReference type="InterPro" id="IPR000742">
    <property type="entry name" value="EGF"/>
</dbReference>
<feature type="region of interest" description="Disordered" evidence="3">
    <location>
        <begin position="265"/>
        <end position="295"/>
    </location>
</feature>
<organism evidence="6 7">
    <name type="scientific">Arachis hypogaea</name>
    <name type="common">Peanut</name>
    <dbReference type="NCBI Taxonomy" id="3818"/>
    <lineage>
        <taxon>Eukaryota</taxon>
        <taxon>Viridiplantae</taxon>
        <taxon>Streptophyta</taxon>
        <taxon>Embryophyta</taxon>
        <taxon>Tracheophyta</taxon>
        <taxon>Spermatophyta</taxon>
        <taxon>Magnoliopsida</taxon>
        <taxon>eudicotyledons</taxon>
        <taxon>Gunneridae</taxon>
        <taxon>Pentapetalae</taxon>
        <taxon>rosids</taxon>
        <taxon>fabids</taxon>
        <taxon>Fabales</taxon>
        <taxon>Fabaceae</taxon>
        <taxon>Papilionoideae</taxon>
        <taxon>50 kb inversion clade</taxon>
        <taxon>dalbergioids sensu lato</taxon>
        <taxon>Dalbergieae</taxon>
        <taxon>Pterocarpus clade</taxon>
        <taxon>Arachis</taxon>
    </lineage>
</organism>
<dbReference type="AlphaFoldDB" id="A0A6B9V4Y7"/>
<keyword evidence="2" id="KW-0245">EGF-like domain</keyword>
<dbReference type="EMBL" id="CP031001">
    <property type="protein sequence ID" value="QHN75721.1"/>
    <property type="molecule type" value="Genomic_DNA"/>
</dbReference>
<evidence type="ECO:0000256" key="2">
    <source>
        <dbReference type="PROSITE-ProRule" id="PRU00076"/>
    </source>
</evidence>
<feature type="disulfide bond" evidence="2">
    <location>
        <begin position="140"/>
        <end position="150"/>
    </location>
</feature>
<evidence type="ECO:0000256" key="1">
    <source>
        <dbReference type="ARBA" id="ARBA00023157"/>
    </source>
</evidence>
<comment type="caution">
    <text evidence="2">Lacks conserved residue(s) required for the propagation of feature annotation.</text>
</comment>
<evidence type="ECO:0000313" key="6">
    <source>
        <dbReference type="EMBL" id="QHN75721.1"/>
    </source>
</evidence>
<dbReference type="InterPro" id="IPR001881">
    <property type="entry name" value="EGF-like_Ca-bd_dom"/>
</dbReference>
<feature type="compositionally biased region" description="Pro residues" evidence="3">
    <location>
        <begin position="270"/>
        <end position="287"/>
    </location>
</feature>
<name>A0A6B9V4Y7_ARAHY</name>
<feature type="domain" description="EGF-like" evidence="5">
    <location>
        <begin position="136"/>
        <end position="174"/>
    </location>
</feature>
<dbReference type="SMART" id="SM00179">
    <property type="entry name" value="EGF_CA"/>
    <property type="match status" value="2"/>
</dbReference>
<keyword evidence="4" id="KW-0732">Signal</keyword>
<accession>A0A6B9V4Y7</accession>
<evidence type="ECO:0000313" key="7">
    <source>
        <dbReference type="Proteomes" id="UP000464620"/>
    </source>
</evidence>
<sequence>MGTFKCRVFSVAPFYLFLLTLFTCNHSSTSEDECKTAFCGMGTCHETWAGFECDCKHGWSKIQLGPFSSPCVIPNCTFDSQCHVPLPFLPPAPAPPPPDECAIRANCSDGIDLGFGSDPPPSPPPQQSGSPRSSGDIDICQVIFCGVGTCHQTREFPGYRCDCKRGWSKITLPTISSACIVPNCTFDRQCHILPVPLPFPPAPSPTQLHDRSESCLFCGDGECEAKGLYNTLCHCNHGAANLHNNPLFPCFPKCAMKGNCSDGVDLGFGDPPPSPPPQQSASPPPPTSGGSGEMLNNSRELLQKLVATMVLTTIFLI</sequence>
<keyword evidence="1 2" id="KW-1015">Disulfide bond</keyword>
<evidence type="ECO:0000256" key="4">
    <source>
        <dbReference type="SAM" id="SignalP"/>
    </source>
</evidence>
<reference evidence="6 7" key="1">
    <citation type="submission" date="2020-01" db="EMBL/GenBank/DDBJ databases">
        <title>Genome sequence of Arachis hypogaea, cultivar Shitouqi.</title>
        <authorList>
            <person name="Zhuang W."/>
            <person name="Chen H."/>
            <person name="Varshney R."/>
            <person name="Wang D."/>
            <person name="Ming R."/>
        </authorList>
    </citation>
    <scope>NUCLEOTIDE SEQUENCE [LARGE SCALE GENOMIC DNA]</scope>
    <source>
        <tissue evidence="6">Young leaf</tissue>
    </source>
</reference>
<dbReference type="GO" id="GO:0005509">
    <property type="term" value="F:calcium ion binding"/>
    <property type="evidence" value="ECO:0007669"/>
    <property type="project" value="InterPro"/>
</dbReference>
<dbReference type="PANTHER" id="PTHR33881">
    <property type="entry name" value="NEUROGENIC LOCUS NOTCH-LIKE PROTEIN"/>
    <property type="match status" value="1"/>
</dbReference>